<comment type="caution">
    <text evidence="3">The sequence shown here is derived from an EMBL/GenBank/DDBJ whole genome shotgun (WGS) entry which is preliminary data.</text>
</comment>
<feature type="compositionally biased region" description="Basic residues" evidence="1">
    <location>
        <begin position="242"/>
        <end position="252"/>
    </location>
</feature>
<keyword evidence="2" id="KW-0812">Transmembrane</keyword>
<accession>X6N974</accession>
<organism evidence="3 4">
    <name type="scientific">Reticulomyxa filosa</name>
    <dbReference type="NCBI Taxonomy" id="46433"/>
    <lineage>
        <taxon>Eukaryota</taxon>
        <taxon>Sar</taxon>
        <taxon>Rhizaria</taxon>
        <taxon>Retaria</taxon>
        <taxon>Foraminifera</taxon>
        <taxon>Monothalamids</taxon>
        <taxon>Reticulomyxidae</taxon>
        <taxon>Reticulomyxa</taxon>
    </lineage>
</organism>
<feature type="non-terminal residue" evidence="3">
    <location>
        <position position="1"/>
    </location>
</feature>
<keyword evidence="4" id="KW-1185">Reference proteome</keyword>
<dbReference type="AlphaFoldDB" id="X6N974"/>
<sequence>NVDFIQQKKKLIKTNFIFKNYKFLFFKGKHLFNLSYFYNFFFVIQQKCRCCETYSSLSKYCIATFQFLLRIALNGLIICVIIKKEKELVSKKILQKLLMLVEESQVISKDDHSNHIVIHLFDFLYAPERWSLGLCCKEFHEIIQPMWKDVVIPPDFEINDKTLKPIISYCKKIETLTMLFEKDEKEERNEKKLQERLFKRMKMAQQLERSNESNDKQQEQEKEETEKEKEKDNEKDNEREKPTRRHTFPQKH</sequence>
<feature type="region of interest" description="Disordered" evidence="1">
    <location>
        <begin position="199"/>
        <end position="252"/>
    </location>
</feature>
<gene>
    <name evidence="3" type="ORF">RFI_14752</name>
</gene>
<evidence type="ECO:0000256" key="2">
    <source>
        <dbReference type="SAM" id="Phobius"/>
    </source>
</evidence>
<keyword evidence="2" id="KW-1133">Transmembrane helix</keyword>
<name>X6N974_RETFI</name>
<dbReference type="EMBL" id="ASPP01010734">
    <property type="protein sequence ID" value="ETO22443.1"/>
    <property type="molecule type" value="Genomic_DNA"/>
</dbReference>
<feature type="compositionally biased region" description="Basic and acidic residues" evidence="1">
    <location>
        <begin position="209"/>
        <end position="241"/>
    </location>
</feature>
<protein>
    <submittedName>
        <fullName evidence="3">PHD zinc finger-containing protein</fullName>
    </submittedName>
</protein>
<evidence type="ECO:0000256" key="1">
    <source>
        <dbReference type="SAM" id="MobiDB-lite"/>
    </source>
</evidence>
<reference evidence="3 4" key="1">
    <citation type="journal article" date="2013" name="Curr. Biol.">
        <title>The Genome of the Foraminiferan Reticulomyxa filosa.</title>
        <authorList>
            <person name="Glockner G."/>
            <person name="Hulsmann N."/>
            <person name="Schleicher M."/>
            <person name="Noegel A.A."/>
            <person name="Eichinger L."/>
            <person name="Gallinger C."/>
            <person name="Pawlowski J."/>
            <person name="Sierra R."/>
            <person name="Euteneuer U."/>
            <person name="Pillet L."/>
            <person name="Moustafa A."/>
            <person name="Platzer M."/>
            <person name="Groth M."/>
            <person name="Szafranski K."/>
            <person name="Schliwa M."/>
        </authorList>
    </citation>
    <scope>NUCLEOTIDE SEQUENCE [LARGE SCALE GENOMIC DNA]</scope>
</reference>
<evidence type="ECO:0000313" key="4">
    <source>
        <dbReference type="Proteomes" id="UP000023152"/>
    </source>
</evidence>
<feature type="transmembrane region" description="Helical" evidence="2">
    <location>
        <begin position="62"/>
        <end position="82"/>
    </location>
</feature>
<dbReference type="Proteomes" id="UP000023152">
    <property type="component" value="Unassembled WGS sequence"/>
</dbReference>
<evidence type="ECO:0000313" key="3">
    <source>
        <dbReference type="EMBL" id="ETO22443.1"/>
    </source>
</evidence>
<keyword evidence="2" id="KW-0472">Membrane</keyword>
<proteinExistence type="predicted"/>